<keyword evidence="4 5" id="KW-0472">Membrane</keyword>
<feature type="non-terminal residue" evidence="7">
    <location>
        <position position="111"/>
    </location>
</feature>
<dbReference type="InterPro" id="IPR005829">
    <property type="entry name" value="Sugar_transporter_CS"/>
</dbReference>
<evidence type="ECO:0000256" key="1">
    <source>
        <dbReference type="ARBA" id="ARBA00004141"/>
    </source>
</evidence>
<proteinExistence type="predicted"/>
<name>A0A383EL68_9ZZZZ</name>
<reference evidence="7" key="1">
    <citation type="submission" date="2018-05" db="EMBL/GenBank/DDBJ databases">
        <authorList>
            <person name="Lanie J.A."/>
            <person name="Ng W.-L."/>
            <person name="Kazmierczak K.M."/>
            <person name="Andrzejewski T.M."/>
            <person name="Davidsen T.M."/>
            <person name="Wayne K.J."/>
            <person name="Tettelin H."/>
            <person name="Glass J.I."/>
            <person name="Rusch D."/>
            <person name="Podicherti R."/>
            <person name="Tsui H.-C.T."/>
            <person name="Winkler M.E."/>
        </authorList>
    </citation>
    <scope>NUCLEOTIDE SEQUENCE</scope>
</reference>
<dbReference type="PROSITE" id="PS00216">
    <property type="entry name" value="SUGAR_TRANSPORT_1"/>
    <property type="match status" value="1"/>
</dbReference>
<evidence type="ECO:0000256" key="3">
    <source>
        <dbReference type="ARBA" id="ARBA00022989"/>
    </source>
</evidence>
<dbReference type="SUPFAM" id="SSF103473">
    <property type="entry name" value="MFS general substrate transporter"/>
    <property type="match status" value="1"/>
</dbReference>
<dbReference type="GO" id="GO:0016020">
    <property type="term" value="C:membrane"/>
    <property type="evidence" value="ECO:0007669"/>
    <property type="project" value="UniProtKB-SubCell"/>
</dbReference>
<evidence type="ECO:0000256" key="4">
    <source>
        <dbReference type="ARBA" id="ARBA00023136"/>
    </source>
</evidence>
<dbReference type="EMBL" id="UINC01226379">
    <property type="protein sequence ID" value="SVE56838.1"/>
    <property type="molecule type" value="Genomic_DNA"/>
</dbReference>
<accession>A0A383EL68</accession>
<organism evidence="7">
    <name type="scientific">marine metagenome</name>
    <dbReference type="NCBI Taxonomy" id="408172"/>
    <lineage>
        <taxon>unclassified sequences</taxon>
        <taxon>metagenomes</taxon>
        <taxon>ecological metagenomes</taxon>
    </lineage>
</organism>
<dbReference type="PROSITE" id="PS50850">
    <property type="entry name" value="MFS"/>
    <property type="match status" value="1"/>
</dbReference>
<evidence type="ECO:0000313" key="7">
    <source>
        <dbReference type="EMBL" id="SVE56838.1"/>
    </source>
</evidence>
<evidence type="ECO:0000259" key="6">
    <source>
        <dbReference type="PROSITE" id="PS50850"/>
    </source>
</evidence>
<keyword evidence="3 5" id="KW-1133">Transmembrane helix</keyword>
<sequence length="111" mass="11912">MVDEVRSPGESLYVGAAVAIITASILPTITITPILPKMQAHFSALPQADILVQLIYALPALLSMLAAPYAGQISDRIGRREIVVISCLCTTFLGIAPYFLDSIWLIIASRA</sequence>
<feature type="transmembrane region" description="Helical" evidence="5">
    <location>
        <begin position="50"/>
        <end position="70"/>
    </location>
</feature>
<dbReference type="GO" id="GO:0022857">
    <property type="term" value="F:transmembrane transporter activity"/>
    <property type="evidence" value="ECO:0007669"/>
    <property type="project" value="InterPro"/>
</dbReference>
<evidence type="ECO:0000256" key="5">
    <source>
        <dbReference type="SAM" id="Phobius"/>
    </source>
</evidence>
<evidence type="ECO:0000256" key="2">
    <source>
        <dbReference type="ARBA" id="ARBA00022692"/>
    </source>
</evidence>
<comment type="subcellular location">
    <subcellularLocation>
        <location evidence="1">Membrane</location>
        <topology evidence="1">Multi-pass membrane protein</topology>
    </subcellularLocation>
</comment>
<dbReference type="InterPro" id="IPR011701">
    <property type="entry name" value="MFS"/>
</dbReference>
<feature type="transmembrane region" description="Helical" evidence="5">
    <location>
        <begin position="82"/>
        <end position="107"/>
    </location>
</feature>
<feature type="transmembrane region" description="Helical" evidence="5">
    <location>
        <begin position="12"/>
        <end position="35"/>
    </location>
</feature>
<protein>
    <recommendedName>
        <fullName evidence="6">Major facilitator superfamily (MFS) profile domain-containing protein</fullName>
    </recommendedName>
</protein>
<dbReference type="AlphaFoldDB" id="A0A383EL68"/>
<dbReference type="Pfam" id="PF07690">
    <property type="entry name" value="MFS_1"/>
    <property type="match status" value="1"/>
</dbReference>
<dbReference type="InterPro" id="IPR036259">
    <property type="entry name" value="MFS_trans_sf"/>
</dbReference>
<dbReference type="Gene3D" id="1.20.1250.20">
    <property type="entry name" value="MFS general substrate transporter like domains"/>
    <property type="match status" value="1"/>
</dbReference>
<dbReference type="InterPro" id="IPR020846">
    <property type="entry name" value="MFS_dom"/>
</dbReference>
<feature type="domain" description="Major facilitator superfamily (MFS) profile" evidence="6">
    <location>
        <begin position="12"/>
        <end position="111"/>
    </location>
</feature>
<gene>
    <name evidence="7" type="ORF">METZ01_LOCUS509692</name>
</gene>
<keyword evidence="2 5" id="KW-0812">Transmembrane</keyword>